<name>A0ABQ8SFU9_PERAM</name>
<dbReference type="Gene3D" id="3.30.420.10">
    <property type="entry name" value="Ribonuclease H-like superfamily/Ribonuclease H"/>
    <property type="match status" value="1"/>
</dbReference>
<gene>
    <name evidence="3" type="ORF">ANN_21195</name>
</gene>
<accession>A0ABQ8SFU9</accession>
<dbReference type="InterPro" id="IPR036397">
    <property type="entry name" value="RNaseH_sf"/>
</dbReference>
<keyword evidence="4" id="KW-1185">Reference proteome</keyword>
<evidence type="ECO:0000259" key="2">
    <source>
        <dbReference type="Pfam" id="PF00078"/>
    </source>
</evidence>
<dbReference type="Proteomes" id="UP001148838">
    <property type="component" value="Unassembled WGS sequence"/>
</dbReference>
<comment type="caution">
    <text evidence="3">The sequence shown here is derived from an EMBL/GenBank/DDBJ whole genome shotgun (WGS) entry which is preliminary data.</text>
</comment>
<evidence type="ECO:0000256" key="1">
    <source>
        <dbReference type="SAM" id="MobiDB-lite"/>
    </source>
</evidence>
<dbReference type="Pfam" id="PF00078">
    <property type="entry name" value="RVT_1"/>
    <property type="match status" value="1"/>
</dbReference>
<feature type="compositionally biased region" description="Basic and acidic residues" evidence="1">
    <location>
        <begin position="112"/>
        <end position="124"/>
    </location>
</feature>
<reference evidence="3 4" key="1">
    <citation type="journal article" date="2022" name="Allergy">
        <title>Genome assembly and annotation of Periplaneta americana reveal a comprehensive cockroach allergen profile.</title>
        <authorList>
            <person name="Wang L."/>
            <person name="Xiong Q."/>
            <person name="Saelim N."/>
            <person name="Wang L."/>
            <person name="Nong W."/>
            <person name="Wan A.T."/>
            <person name="Shi M."/>
            <person name="Liu X."/>
            <person name="Cao Q."/>
            <person name="Hui J.H.L."/>
            <person name="Sookrung N."/>
            <person name="Leung T.F."/>
            <person name="Tungtrongchitr A."/>
            <person name="Tsui S.K.W."/>
        </authorList>
    </citation>
    <scope>NUCLEOTIDE SEQUENCE [LARGE SCALE GENOMIC DNA]</scope>
    <source>
        <strain evidence="3">PWHHKU_190912</strain>
    </source>
</reference>
<evidence type="ECO:0000313" key="4">
    <source>
        <dbReference type="Proteomes" id="UP001148838"/>
    </source>
</evidence>
<dbReference type="InterPro" id="IPR000477">
    <property type="entry name" value="RT_dom"/>
</dbReference>
<proteinExistence type="predicted"/>
<organism evidence="3 4">
    <name type="scientific">Periplaneta americana</name>
    <name type="common">American cockroach</name>
    <name type="synonym">Blatta americana</name>
    <dbReference type="NCBI Taxonomy" id="6978"/>
    <lineage>
        <taxon>Eukaryota</taxon>
        <taxon>Metazoa</taxon>
        <taxon>Ecdysozoa</taxon>
        <taxon>Arthropoda</taxon>
        <taxon>Hexapoda</taxon>
        <taxon>Insecta</taxon>
        <taxon>Pterygota</taxon>
        <taxon>Neoptera</taxon>
        <taxon>Polyneoptera</taxon>
        <taxon>Dictyoptera</taxon>
        <taxon>Blattodea</taxon>
        <taxon>Blattoidea</taxon>
        <taxon>Blattidae</taxon>
        <taxon>Blattinae</taxon>
        <taxon>Periplaneta</taxon>
    </lineage>
</organism>
<evidence type="ECO:0000313" key="3">
    <source>
        <dbReference type="EMBL" id="KAJ4432572.1"/>
    </source>
</evidence>
<protein>
    <recommendedName>
        <fullName evidence="2">Reverse transcriptase domain-containing protein</fullName>
    </recommendedName>
</protein>
<dbReference type="EMBL" id="JAJSOF020000029">
    <property type="protein sequence ID" value="KAJ4432572.1"/>
    <property type="molecule type" value="Genomic_DNA"/>
</dbReference>
<feature type="domain" description="Reverse transcriptase" evidence="2">
    <location>
        <begin position="7"/>
        <end position="80"/>
    </location>
</feature>
<sequence length="243" mass="27752">MVGGRRIKCILFADDVALLAEEEIILKNILLELNDSCEQYEIKINANKTKSMVIGRKIQKINLRILNEAVQQVDSFKYLGKNDTATDQEEEKEFVVSLGEKKLPTEGFSGRNGEREKSSGQNKISDDIHWNASPFLLQHGTQLATGSWPHVLVDTTQWHADSNVHRSDWPAQSPDLIPSEHLWDKLDCRLRSREMRPTSIVQLSAMLREEWRRIPVDILYKLVESMPDRVATVIATRGGTTRF</sequence>
<feature type="region of interest" description="Disordered" evidence="1">
    <location>
        <begin position="105"/>
        <end position="124"/>
    </location>
</feature>